<dbReference type="PANTHER" id="PTHR32060:SF22">
    <property type="entry name" value="CARBOXYL-TERMINAL-PROCESSING PEPTIDASE 3, CHLOROPLASTIC"/>
    <property type="match status" value="1"/>
</dbReference>
<reference evidence="3" key="1">
    <citation type="journal article" date="2018" name="Genome Announc.">
        <title>Draft Genome Sequence of "Candidatus Phycosocius bacilliformis," an Alphaproteobacterial Ectosymbiont of the Hydrocarbon-Producing Green Alga Botryococcus braunii.</title>
        <authorList>
            <person name="Tanabe Y."/>
            <person name="Yamaguchi H."/>
            <person name="Watanabe M.M."/>
        </authorList>
    </citation>
    <scope>NUCLEOTIDE SEQUENCE [LARGE SCALE GENOMIC DNA]</scope>
    <source>
        <strain evidence="3">BOTRYCO-2</strain>
    </source>
</reference>
<keyword evidence="3" id="KW-0378">Hydrolase</keyword>
<dbReference type="InterPro" id="IPR005151">
    <property type="entry name" value="Tail-specific_protease"/>
</dbReference>
<name>A0A2P2ECZ7_9PROT</name>
<keyword evidence="3" id="KW-0645">Protease</keyword>
<dbReference type="GO" id="GO:0008236">
    <property type="term" value="F:serine-type peptidase activity"/>
    <property type="evidence" value="ECO:0007669"/>
    <property type="project" value="InterPro"/>
</dbReference>
<evidence type="ECO:0000256" key="1">
    <source>
        <dbReference type="SAM" id="SignalP"/>
    </source>
</evidence>
<dbReference type="InterPro" id="IPR029045">
    <property type="entry name" value="ClpP/crotonase-like_dom_sf"/>
</dbReference>
<sequence>MKYTRFIAFLVFACWPVSLLKAFAQPLGSSTETSLRRLDEAAEAVRLAYCEPDKRRVFAGAIKGINALPERKDAAPIVLSTPDFGGFAKAYKEVLQAKTDPSELDKAVLKGMAQVFDAGNEFVIHKDRPPGLRAGILVGLKIDSSGVVIVRPIPYGPAADAGILAGDRLKAIDGKPITDLSEEEVASQLVGPYDSDVAVTIVRDGIEKTFAIRRAPLDFPQVRHRVVDGIGVLAVSSFQEDTGKQVRDAIRAIRQEIRKPTGYILDLRFNAGGALDGVIGLVDIFASRGLILTDNPSIQCKTVLPKRFYARPGDEANGAPIVVLVNDETAVGAELAAAALREIRQAKIVGQRTSGRVGSSLAIGPIFVGNDHGYLVLRIGTYVQSSGKAYEDFGIIPDVLVKADAPQVDAEMEQAIEILKTPQNQSLR</sequence>
<dbReference type="RefSeq" id="WP_192576337.1">
    <property type="nucleotide sequence ID" value="NZ_BFBR01000008.1"/>
</dbReference>
<dbReference type="GO" id="GO:0006508">
    <property type="term" value="P:proteolysis"/>
    <property type="evidence" value="ECO:0007669"/>
    <property type="project" value="UniProtKB-KW"/>
</dbReference>
<feature type="signal peptide" evidence="1">
    <location>
        <begin position="1"/>
        <end position="24"/>
    </location>
</feature>
<evidence type="ECO:0000259" key="2">
    <source>
        <dbReference type="PROSITE" id="PS50106"/>
    </source>
</evidence>
<comment type="caution">
    <text evidence="3">The sequence shown here is derived from an EMBL/GenBank/DDBJ whole genome shotgun (WGS) entry which is preliminary data.</text>
</comment>
<dbReference type="SUPFAM" id="SSF52096">
    <property type="entry name" value="ClpP/crotonase"/>
    <property type="match status" value="1"/>
</dbReference>
<dbReference type="PANTHER" id="PTHR32060">
    <property type="entry name" value="TAIL-SPECIFIC PROTEASE"/>
    <property type="match status" value="1"/>
</dbReference>
<feature type="domain" description="PDZ" evidence="2">
    <location>
        <begin position="121"/>
        <end position="189"/>
    </location>
</feature>
<dbReference type="Gene3D" id="2.30.42.10">
    <property type="match status" value="1"/>
</dbReference>
<dbReference type="Proteomes" id="UP000245086">
    <property type="component" value="Unassembled WGS sequence"/>
</dbReference>
<dbReference type="Pfam" id="PF03572">
    <property type="entry name" value="Peptidase_S41"/>
    <property type="match status" value="1"/>
</dbReference>
<dbReference type="InterPro" id="IPR001478">
    <property type="entry name" value="PDZ"/>
</dbReference>
<dbReference type="Gene3D" id="3.90.226.10">
    <property type="entry name" value="2-enoyl-CoA Hydratase, Chain A, domain 1"/>
    <property type="match status" value="1"/>
</dbReference>
<dbReference type="GO" id="GO:0004175">
    <property type="term" value="F:endopeptidase activity"/>
    <property type="evidence" value="ECO:0007669"/>
    <property type="project" value="TreeGrafter"/>
</dbReference>
<keyword evidence="1" id="KW-0732">Signal</keyword>
<gene>
    <name evidence="3" type="ORF">PbB2_02604</name>
</gene>
<dbReference type="InterPro" id="IPR036034">
    <property type="entry name" value="PDZ_sf"/>
</dbReference>
<dbReference type="Pfam" id="PF13180">
    <property type="entry name" value="PDZ_2"/>
    <property type="match status" value="1"/>
</dbReference>
<dbReference type="SMART" id="SM00245">
    <property type="entry name" value="TSPc"/>
    <property type="match status" value="1"/>
</dbReference>
<dbReference type="CDD" id="cd06567">
    <property type="entry name" value="Peptidase_S41"/>
    <property type="match status" value="1"/>
</dbReference>
<keyword evidence="4" id="KW-1185">Reference proteome</keyword>
<feature type="chain" id="PRO_5015114261" evidence="1">
    <location>
        <begin position="25"/>
        <end position="428"/>
    </location>
</feature>
<dbReference type="PROSITE" id="PS50106">
    <property type="entry name" value="PDZ"/>
    <property type="match status" value="1"/>
</dbReference>
<proteinExistence type="predicted"/>
<dbReference type="SUPFAM" id="SSF50156">
    <property type="entry name" value="PDZ domain-like"/>
    <property type="match status" value="1"/>
</dbReference>
<dbReference type="AlphaFoldDB" id="A0A2P2ECZ7"/>
<dbReference type="EMBL" id="BFBR01000008">
    <property type="protein sequence ID" value="GBF58914.1"/>
    <property type="molecule type" value="Genomic_DNA"/>
</dbReference>
<dbReference type="SMART" id="SM00228">
    <property type="entry name" value="PDZ"/>
    <property type="match status" value="1"/>
</dbReference>
<organism evidence="3 4">
    <name type="scientific">Candidatus Phycosocius bacilliformis</name>
    <dbReference type="NCBI Taxonomy" id="1445552"/>
    <lineage>
        <taxon>Bacteria</taxon>
        <taxon>Pseudomonadati</taxon>
        <taxon>Pseudomonadota</taxon>
        <taxon>Alphaproteobacteria</taxon>
        <taxon>Caulobacterales</taxon>
        <taxon>Caulobacterales incertae sedis</taxon>
        <taxon>Candidatus Phycosocius</taxon>
    </lineage>
</organism>
<evidence type="ECO:0000313" key="3">
    <source>
        <dbReference type="EMBL" id="GBF58914.1"/>
    </source>
</evidence>
<accession>A0A2P2ECZ7</accession>
<evidence type="ECO:0000313" key="4">
    <source>
        <dbReference type="Proteomes" id="UP000245086"/>
    </source>
</evidence>
<protein>
    <submittedName>
        <fullName evidence="3">Putative CtpA-like serine protease</fullName>
    </submittedName>
</protein>